<dbReference type="Gene3D" id="3.40.50.300">
    <property type="entry name" value="P-loop containing nucleotide triphosphate hydrolases"/>
    <property type="match status" value="1"/>
</dbReference>
<proteinExistence type="predicted"/>
<protein>
    <recommendedName>
        <fullName evidence="6">Cancer-related nucleoside-triphosphatase-like protein</fullName>
    </recommendedName>
</protein>
<gene>
    <name evidence="4" type="ORF">Zmor_001400</name>
</gene>
<evidence type="ECO:0000256" key="1">
    <source>
        <dbReference type="ARBA" id="ARBA00022741"/>
    </source>
</evidence>
<dbReference type="SUPFAM" id="SSF52540">
    <property type="entry name" value="P-loop containing nucleoside triphosphate hydrolases"/>
    <property type="match status" value="1"/>
</dbReference>
<dbReference type="GO" id="GO:0017111">
    <property type="term" value="F:ribonucleoside triphosphate phosphatase activity"/>
    <property type="evidence" value="ECO:0007669"/>
    <property type="project" value="InterPro"/>
</dbReference>
<dbReference type="PANTHER" id="PTHR43146">
    <property type="entry name" value="CANCER-RELATED NUCLEOSIDE-TRIPHOSPHATASE"/>
    <property type="match status" value="1"/>
</dbReference>
<evidence type="ECO:0000313" key="5">
    <source>
        <dbReference type="Proteomes" id="UP001168821"/>
    </source>
</evidence>
<dbReference type="InterPro" id="IPR027417">
    <property type="entry name" value="P-loop_NTPase"/>
</dbReference>
<keyword evidence="3" id="KW-0067">ATP-binding</keyword>
<dbReference type="Proteomes" id="UP001168821">
    <property type="component" value="Unassembled WGS sequence"/>
</dbReference>
<dbReference type="Pfam" id="PF03266">
    <property type="entry name" value="NTPase_1"/>
    <property type="match status" value="1"/>
</dbReference>
<sequence>MPYIILQGLPGIGKTTLTKKIATKLKDMALEVTGFYTEELRDSKNYRIGFDIVTLDNVRGVLARKSNAGSESKYKVGSYNVHIEEFEKVALPIFNKTSSILIIDEIGKMELLSKKFEAKIKTVLTGQKGKIIATVPLKGGGPLVQKLKSDTSNHLFTVNVANRDNLVEEIIPLILQ</sequence>
<organism evidence="4 5">
    <name type="scientific">Zophobas morio</name>
    <dbReference type="NCBI Taxonomy" id="2755281"/>
    <lineage>
        <taxon>Eukaryota</taxon>
        <taxon>Metazoa</taxon>
        <taxon>Ecdysozoa</taxon>
        <taxon>Arthropoda</taxon>
        <taxon>Hexapoda</taxon>
        <taxon>Insecta</taxon>
        <taxon>Pterygota</taxon>
        <taxon>Neoptera</taxon>
        <taxon>Endopterygota</taxon>
        <taxon>Coleoptera</taxon>
        <taxon>Polyphaga</taxon>
        <taxon>Cucujiformia</taxon>
        <taxon>Tenebrionidae</taxon>
        <taxon>Zophobas</taxon>
    </lineage>
</organism>
<dbReference type="GO" id="GO:0005524">
    <property type="term" value="F:ATP binding"/>
    <property type="evidence" value="ECO:0007669"/>
    <property type="project" value="UniProtKB-KW"/>
</dbReference>
<dbReference type="EMBL" id="JALNTZ010000001">
    <property type="protein sequence ID" value="KAJ3665936.1"/>
    <property type="molecule type" value="Genomic_DNA"/>
</dbReference>
<accession>A0AA38J569</accession>
<keyword evidence="5" id="KW-1185">Reference proteome</keyword>
<comment type="caution">
    <text evidence="4">The sequence shown here is derived from an EMBL/GenBank/DDBJ whole genome shotgun (WGS) entry which is preliminary data.</text>
</comment>
<evidence type="ECO:0000256" key="3">
    <source>
        <dbReference type="ARBA" id="ARBA00022840"/>
    </source>
</evidence>
<dbReference type="AlphaFoldDB" id="A0AA38J569"/>
<dbReference type="InterPro" id="IPR004948">
    <property type="entry name" value="Nuc-triphosphatase_THEP1"/>
</dbReference>
<reference evidence="4" key="1">
    <citation type="journal article" date="2023" name="G3 (Bethesda)">
        <title>Whole genome assemblies of Zophobas morio and Tenebrio molitor.</title>
        <authorList>
            <person name="Kaur S."/>
            <person name="Stinson S.A."/>
            <person name="diCenzo G.C."/>
        </authorList>
    </citation>
    <scope>NUCLEOTIDE SEQUENCE</scope>
    <source>
        <strain evidence="4">QUZm001</strain>
    </source>
</reference>
<evidence type="ECO:0008006" key="6">
    <source>
        <dbReference type="Google" id="ProtNLM"/>
    </source>
</evidence>
<keyword evidence="2" id="KW-0378">Hydrolase</keyword>
<dbReference type="NCBIfam" id="NF010248">
    <property type="entry name" value="PRK13695.1"/>
    <property type="match status" value="1"/>
</dbReference>
<evidence type="ECO:0000256" key="2">
    <source>
        <dbReference type="ARBA" id="ARBA00022801"/>
    </source>
</evidence>
<name>A0AA38J569_9CUCU</name>
<keyword evidence="1" id="KW-0547">Nucleotide-binding</keyword>
<evidence type="ECO:0000313" key="4">
    <source>
        <dbReference type="EMBL" id="KAJ3665936.1"/>
    </source>
</evidence>
<dbReference type="PANTHER" id="PTHR43146:SF1">
    <property type="entry name" value="CANCER-RELATED NUCLEOSIDE-TRIPHOSPHATASE"/>
    <property type="match status" value="1"/>
</dbReference>